<comment type="caution">
    <text evidence="3">The sequence shown here is derived from an EMBL/GenBank/DDBJ whole genome shotgun (WGS) entry which is preliminary data.</text>
</comment>
<dbReference type="PRINTS" id="PR00449">
    <property type="entry name" value="RASTRNSFRMNG"/>
</dbReference>
<protein>
    <submittedName>
        <fullName evidence="3">Ras family protein-like protein</fullName>
    </submittedName>
</protein>
<dbReference type="SMART" id="SM00174">
    <property type="entry name" value="RHO"/>
    <property type="match status" value="1"/>
</dbReference>
<sequence length="253" mass="27560">MAQQQQGPLDFPRIKILSLGDATVGKSCLIKRFCEGRFVAKYIPTIGIDYGVKKADVAAQSKRFSDIVTGTYHNPNFSAGGVGGGAARGSNSSLNFSAVRVNFWDIAGGEESFEIRNEFYNATQGILLVFDVRNRKSFENLQRWWDEICQYVPLLSGSSSVSKRTSTTGTTAAGKAVMNAEGKTPVVMLLGNKCDDTPSEGGGGASRAVTEQEAQQWAEQHRCIGYMDVSASTDLHVQESFETLFFHVIGKFM</sequence>
<name>S9WME3_9TRYP</name>
<dbReference type="InterPro" id="IPR027417">
    <property type="entry name" value="P-loop_NTPase"/>
</dbReference>
<evidence type="ECO:0000313" key="4">
    <source>
        <dbReference type="Proteomes" id="UP000015354"/>
    </source>
</evidence>
<evidence type="ECO:0000256" key="1">
    <source>
        <dbReference type="ARBA" id="ARBA00022741"/>
    </source>
</evidence>
<dbReference type="Proteomes" id="UP000015354">
    <property type="component" value="Unassembled WGS sequence"/>
</dbReference>
<organism evidence="3 4">
    <name type="scientific">Strigomonas culicis</name>
    <dbReference type="NCBI Taxonomy" id="28005"/>
    <lineage>
        <taxon>Eukaryota</taxon>
        <taxon>Discoba</taxon>
        <taxon>Euglenozoa</taxon>
        <taxon>Kinetoplastea</taxon>
        <taxon>Metakinetoplastina</taxon>
        <taxon>Trypanosomatida</taxon>
        <taxon>Trypanosomatidae</taxon>
        <taxon>Strigomonadinae</taxon>
        <taxon>Strigomonas</taxon>
    </lineage>
</organism>
<dbReference type="InterPro" id="IPR050227">
    <property type="entry name" value="Rab"/>
</dbReference>
<evidence type="ECO:0000256" key="2">
    <source>
        <dbReference type="ARBA" id="ARBA00023134"/>
    </source>
</evidence>
<gene>
    <name evidence="3" type="ORF">STCU_00187</name>
</gene>
<reference evidence="3 4" key="1">
    <citation type="journal article" date="2013" name="PLoS ONE">
        <title>Predicting the Proteins of Angomonas deanei, Strigomonas culicis and Their Respective Endosymbionts Reveals New Aspects of the Trypanosomatidae Family.</title>
        <authorList>
            <person name="Motta M.C."/>
            <person name="Martins A.C."/>
            <person name="de Souza S.S."/>
            <person name="Catta-Preta C.M."/>
            <person name="Silva R."/>
            <person name="Klein C.C."/>
            <person name="de Almeida L.G."/>
            <person name="de Lima Cunha O."/>
            <person name="Ciapina L.P."/>
            <person name="Brocchi M."/>
            <person name="Colabardini A.C."/>
            <person name="de Araujo Lima B."/>
            <person name="Machado C.R."/>
            <person name="de Almeida Soares C.M."/>
            <person name="Probst C.M."/>
            <person name="de Menezes C.B."/>
            <person name="Thompson C.E."/>
            <person name="Bartholomeu D.C."/>
            <person name="Gradia D.F."/>
            <person name="Pavoni D.P."/>
            <person name="Grisard E.C."/>
            <person name="Fantinatti-Garboggini F."/>
            <person name="Marchini F.K."/>
            <person name="Rodrigues-Luiz G.F."/>
            <person name="Wagner G."/>
            <person name="Goldman G.H."/>
            <person name="Fietto J.L."/>
            <person name="Elias M.C."/>
            <person name="Goldman M.H."/>
            <person name="Sagot M.F."/>
            <person name="Pereira M."/>
            <person name="Stoco P.H."/>
            <person name="de Mendonca-Neto R.P."/>
            <person name="Teixeira S.M."/>
            <person name="Maciel T.E."/>
            <person name="de Oliveira Mendes T.A."/>
            <person name="Urmenyi T.P."/>
            <person name="de Souza W."/>
            <person name="Schenkman S."/>
            <person name="de Vasconcelos A.T."/>
        </authorList>
    </citation>
    <scope>NUCLEOTIDE SEQUENCE [LARGE SCALE GENOMIC DNA]</scope>
</reference>
<dbReference type="PROSITE" id="PS51421">
    <property type="entry name" value="RAS"/>
    <property type="match status" value="1"/>
</dbReference>
<proteinExistence type="predicted"/>
<dbReference type="SUPFAM" id="SSF52540">
    <property type="entry name" value="P-loop containing nucleoside triphosphate hydrolases"/>
    <property type="match status" value="1"/>
</dbReference>
<dbReference type="PANTHER" id="PTHR47977">
    <property type="entry name" value="RAS-RELATED PROTEIN RAB"/>
    <property type="match status" value="1"/>
</dbReference>
<dbReference type="InterPro" id="IPR001806">
    <property type="entry name" value="Small_GTPase"/>
</dbReference>
<dbReference type="AlphaFoldDB" id="S9WME3"/>
<dbReference type="NCBIfam" id="TIGR00231">
    <property type="entry name" value="small_GTP"/>
    <property type="match status" value="1"/>
</dbReference>
<keyword evidence="2" id="KW-0342">GTP-binding</keyword>
<accession>S9WME3</accession>
<dbReference type="EMBL" id="ATMH01000187">
    <property type="protein sequence ID" value="EPY37110.1"/>
    <property type="molecule type" value="Genomic_DNA"/>
</dbReference>
<dbReference type="PROSITE" id="PS51419">
    <property type="entry name" value="RAB"/>
    <property type="match status" value="1"/>
</dbReference>
<evidence type="ECO:0000313" key="3">
    <source>
        <dbReference type="EMBL" id="EPY37110.1"/>
    </source>
</evidence>
<dbReference type="Pfam" id="PF00071">
    <property type="entry name" value="Ras"/>
    <property type="match status" value="3"/>
</dbReference>
<dbReference type="GO" id="GO:0003924">
    <property type="term" value="F:GTPase activity"/>
    <property type="evidence" value="ECO:0007669"/>
    <property type="project" value="InterPro"/>
</dbReference>
<dbReference type="SMART" id="SM00175">
    <property type="entry name" value="RAB"/>
    <property type="match status" value="1"/>
</dbReference>
<dbReference type="SMART" id="SM00173">
    <property type="entry name" value="RAS"/>
    <property type="match status" value="1"/>
</dbReference>
<keyword evidence="1" id="KW-0547">Nucleotide-binding</keyword>
<dbReference type="Gene3D" id="3.40.50.300">
    <property type="entry name" value="P-loop containing nucleotide triphosphate hydrolases"/>
    <property type="match status" value="1"/>
</dbReference>
<keyword evidence="4" id="KW-1185">Reference proteome</keyword>
<dbReference type="OrthoDB" id="9989112at2759"/>
<dbReference type="GO" id="GO:0005525">
    <property type="term" value="F:GTP binding"/>
    <property type="evidence" value="ECO:0007669"/>
    <property type="project" value="UniProtKB-KW"/>
</dbReference>
<dbReference type="InterPro" id="IPR005225">
    <property type="entry name" value="Small_GTP-bd"/>
</dbReference>